<dbReference type="CDD" id="cd16917">
    <property type="entry name" value="HATPase_UhpB-NarQ-NarX-like"/>
    <property type="match status" value="1"/>
</dbReference>
<dbReference type="Gene3D" id="3.30.565.10">
    <property type="entry name" value="Histidine kinase-like ATPase, C-terminal domain"/>
    <property type="match status" value="1"/>
</dbReference>
<keyword evidence="3" id="KW-0808">Transferase</keyword>
<dbReference type="Pfam" id="PF02518">
    <property type="entry name" value="HATPase_c"/>
    <property type="match status" value="1"/>
</dbReference>
<evidence type="ECO:0000256" key="3">
    <source>
        <dbReference type="ARBA" id="ARBA00022679"/>
    </source>
</evidence>
<dbReference type="GO" id="GO:0000160">
    <property type="term" value="P:phosphorelay signal transduction system"/>
    <property type="evidence" value="ECO:0007669"/>
    <property type="project" value="UniProtKB-KW"/>
</dbReference>
<dbReference type="KEGG" id="cfi:Celf_0626"/>
<reference evidence="9 10" key="1">
    <citation type="submission" date="2011-04" db="EMBL/GenBank/DDBJ databases">
        <title>Complete sequence of Cellulomonas fimi ATCC 484.</title>
        <authorList>
            <consortium name="US DOE Joint Genome Institute"/>
            <person name="Lucas S."/>
            <person name="Han J."/>
            <person name="Lapidus A."/>
            <person name="Cheng J.-F."/>
            <person name="Goodwin L."/>
            <person name="Pitluck S."/>
            <person name="Peters L."/>
            <person name="Chertkov O."/>
            <person name="Detter J.C."/>
            <person name="Han C."/>
            <person name="Tapia R."/>
            <person name="Land M."/>
            <person name="Hauser L."/>
            <person name="Kyrpides N."/>
            <person name="Ivanova N."/>
            <person name="Ovchinnikova G."/>
            <person name="Pagani I."/>
            <person name="Mead D."/>
            <person name="Brumm P."/>
            <person name="Woyke T."/>
        </authorList>
    </citation>
    <scope>NUCLEOTIDE SEQUENCE [LARGE SCALE GENOMIC DNA]</scope>
    <source>
        <strain evidence="10">ATCC 484 / DSM 20113 / JCM 1341 / NBRC 15513 / NCIMB 8980 / NCTC 7547</strain>
    </source>
</reference>
<organism evidence="9 10">
    <name type="scientific">Cellulomonas fimi (strain ATCC 484 / DSM 20113 / JCM 1341 / CCUG 24087 / LMG 16345 / NBRC 15513 / NCIMB 8980 / NCTC 7547 / NRS-133)</name>
    <dbReference type="NCBI Taxonomy" id="590998"/>
    <lineage>
        <taxon>Bacteria</taxon>
        <taxon>Bacillati</taxon>
        <taxon>Actinomycetota</taxon>
        <taxon>Actinomycetes</taxon>
        <taxon>Micrococcales</taxon>
        <taxon>Cellulomonadaceae</taxon>
        <taxon>Cellulomonas</taxon>
    </lineage>
</organism>
<dbReference type="SUPFAM" id="SSF55874">
    <property type="entry name" value="ATPase domain of HSP90 chaperone/DNA topoisomerase II/histidine kinase"/>
    <property type="match status" value="1"/>
</dbReference>
<evidence type="ECO:0000259" key="8">
    <source>
        <dbReference type="Pfam" id="PF02518"/>
    </source>
</evidence>
<dbReference type="AlphaFoldDB" id="F4GYP7"/>
<evidence type="ECO:0000256" key="7">
    <source>
        <dbReference type="SAM" id="Phobius"/>
    </source>
</evidence>
<evidence type="ECO:0000313" key="9">
    <source>
        <dbReference type="EMBL" id="AEE44766.1"/>
    </source>
</evidence>
<keyword evidence="6" id="KW-0175">Coiled coil</keyword>
<dbReference type="RefSeq" id="WP_013769795.1">
    <property type="nucleotide sequence ID" value="NC_015514.1"/>
</dbReference>
<feature type="domain" description="Histidine kinase/HSP90-like ATPase" evidence="8">
    <location>
        <begin position="307"/>
        <end position="393"/>
    </location>
</feature>
<feature type="transmembrane region" description="Helical" evidence="7">
    <location>
        <begin position="100"/>
        <end position="117"/>
    </location>
</feature>
<evidence type="ECO:0000256" key="5">
    <source>
        <dbReference type="ARBA" id="ARBA00023012"/>
    </source>
</evidence>
<dbReference type="HOGENOM" id="CLU_054393_0_0_11"/>
<protein>
    <recommendedName>
        <fullName evidence="2">histidine kinase</fullName>
        <ecNumber evidence="2">2.7.13.3</ecNumber>
    </recommendedName>
</protein>
<keyword evidence="7" id="KW-0472">Membrane</keyword>
<evidence type="ECO:0000256" key="1">
    <source>
        <dbReference type="ARBA" id="ARBA00000085"/>
    </source>
</evidence>
<proteinExistence type="predicted"/>
<feature type="coiled-coil region" evidence="6">
    <location>
        <begin position="157"/>
        <end position="194"/>
    </location>
</feature>
<dbReference type="InterPro" id="IPR003594">
    <property type="entry name" value="HATPase_dom"/>
</dbReference>
<keyword evidence="5" id="KW-0902">Two-component regulatory system</keyword>
<comment type="catalytic activity">
    <reaction evidence="1">
        <text>ATP + protein L-histidine = ADP + protein N-phospho-L-histidine.</text>
        <dbReference type="EC" id="2.7.13.3"/>
    </reaction>
</comment>
<dbReference type="InterPro" id="IPR050482">
    <property type="entry name" value="Sensor_HK_TwoCompSys"/>
</dbReference>
<keyword evidence="10" id="KW-1185">Reference proteome</keyword>
<dbReference type="PANTHER" id="PTHR24421">
    <property type="entry name" value="NITRATE/NITRITE SENSOR PROTEIN NARX-RELATED"/>
    <property type="match status" value="1"/>
</dbReference>
<dbReference type="PANTHER" id="PTHR24421:SF10">
    <property type="entry name" value="NITRATE_NITRITE SENSOR PROTEIN NARQ"/>
    <property type="match status" value="1"/>
</dbReference>
<dbReference type="EC" id="2.7.13.3" evidence="2"/>
<dbReference type="InterPro" id="IPR036890">
    <property type="entry name" value="HATPase_C_sf"/>
</dbReference>
<accession>F4GYP7</accession>
<evidence type="ECO:0000256" key="2">
    <source>
        <dbReference type="ARBA" id="ARBA00012438"/>
    </source>
</evidence>
<feature type="transmembrane region" description="Helical" evidence="7">
    <location>
        <begin position="137"/>
        <end position="155"/>
    </location>
</feature>
<dbReference type="EMBL" id="CP002666">
    <property type="protein sequence ID" value="AEE44766.1"/>
    <property type="molecule type" value="Genomic_DNA"/>
</dbReference>
<keyword evidence="7" id="KW-1133">Transmembrane helix</keyword>
<dbReference type="STRING" id="590998.Celf_0626"/>
<keyword evidence="4 9" id="KW-0418">Kinase</keyword>
<feature type="transmembrane region" description="Helical" evidence="7">
    <location>
        <begin position="31"/>
        <end position="55"/>
    </location>
</feature>
<evidence type="ECO:0000313" key="10">
    <source>
        <dbReference type="Proteomes" id="UP000008460"/>
    </source>
</evidence>
<gene>
    <name evidence="9" type="ordered locus">Celf_0626</name>
</gene>
<keyword evidence="7" id="KW-0812">Transmembrane</keyword>
<dbReference type="GO" id="GO:0004673">
    <property type="term" value="F:protein histidine kinase activity"/>
    <property type="evidence" value="ECO:0007669"/>
    <property type="project" value="UniProtKB-EC"/>
</dbReference>
<dbReference type="Proteomes" id="UP000008460">
    <property type="component" value="Chromosome"/>
</dbReference>
<dbReference type="eggNOG" id="COG4585">
    <property type="taxonomic scope" value="Bacteria"/>
</dbReference>
<name>F4GYP7_CELFA</name>
<sequence>MSSTRPTAAGDDEPAAVVLRRAQDLRSDRVSLLRATAIVATGYAGGAALQTTYIYSRYVEGWDQVSLGSRLAANAVAVVALVLVLLAVRAHRATRLWQMALALALAAVASAVLRIGAQQLFGVYTDPDADVVEAELASGLVIAAISGAIGMWGMAARRILRARVRAAEREAVQVENAVRALEQEEVRVRREVAEGLHGTLQNKLVLVEARLDRVVARLEEGRELDDADADDLRWVRAELEQARAADVREMSRLLYPERLELGLVPAVRALLGRLPASIATQLDATDAVRAYDDPADPRLTVAERLLAVRVVEEGVTNSLKHGPASRIATSLDVRDGVLVVTVENDGELYDESTAGRASGTARMRQRLAFVGGTIRLEAGEGRGARLVARIPLGPREGEQGSPGRA</sequence>
<feature type="transmembrane region" description="Helical" evidence="7">
    <location>
        <begin position="67"/>
        <end position="88"/>
    </location>
</feature>
<evidence type="ECO:0000256" key="4">
    <source>
        <dbReference type="ARBA" id="ARBA00022777"/>
    </source>
</evidence>
<evidence type="ECO:0000256" key="6">
    <source>
        <dbReference type="SAM" id="Coils"/>
    </source>
</evidence>